<gene>
    <name evidence="1" type="ORF">OA50_05546</name>
</gene>
<dbReference type="InterPro" id="IPR021233">
    <property type="entry name" value="DUF2783"/>
</dbReference>
<evidence type="ECO:0000313" key="1">
    <source>
        <dbReference type="EMBL" id="KHQ49923.1"/>
    </source>
</evidence>
<dbReference type="STRING" id="561184.SAMN05216376_11124"/>
<dbReference type="OrthoDB" id="8420594at2"/>
<dbReference type="Pfam" id="PF10932">
    <property type="entry name" value="DUF2783"/>
    <property type="match status" value="1"/>
</dbReference>
<organism evidence="1 2">
    <name type="scientific">Mameliella alba</name>
    <dbReference type="NCBI Taxonomy" id="561184"/>
    <lineage>
        <taxon>Bacteria</taxon>
        <taxon>Pseudomonadati</taxon>
        <taxon>Pseudomonadota</taxon>
        <taxon>Alphaproteobacteria</taxon>
        <taxon>Rhodobacterales</taxon>
        <taxon>Roseobacteraceae</taxon>
        <taxon>Mameliella</taxon>
    </lineage>
</organism>
<sequence length="69" mass="7061">MADLNLTPNLDRPDDFYAALIAAHDGLSDDESAALNARLILILANQVGNTETLTAALQAAAKAPEGAAA</sequence>
<comment type="caution">
    <text evidence="1">The sequence shown here is derived from an EMBL/GenBank/DDBJ whole genome shotgun (WGS) entry which is preliminary data.</text>
</comment>
<dbReference type="Proteomes" id="UP000030960">
    <property type="component" value="Unassembled WGS sequence"/>
</dbReference>
<dbReference type="AlphaFoldDB" id="A0A0B3RT68"/>
<name>A0A0B3RT68_9RHOB</name>
<dbReference type="EMBL" id="JSUQ01000036">
    <property type="protein sequence ID" value="KHQ49923.1"/>
    <property type="molecule type" value="Genomic_DNA"/>
</dbReference>
<dbReference type="RefSeq" id="WP_043146918.1">
    <property type="nucleotide sequence ID" value="NZ_JSUQ01000036.1"/>
</dbReference>
<evidence type="ECO:0008006" key="3">
    <source>
        <dbReference type="Google" id="ProtNLM"/>
    </source>
</evidence>
<protein>
    <recommendedName>
        <fullName evidence="3">DUF2783 domain-containing protein</fullName>
    </recommendedName>
</protein>
<dbReference type="PATRIC" id="fig|1515334.3.peg.5546"/>
<proteinExistence type="predicted"/>
<keyword evidence="2" id="KW-1185">Reference proteome</keyword>
<accession>A0A0B3RT68</accession>
<evidence type="ECO:0000313" key="2">
    <source>
        <dbReference type="Proteomes" id="UP000030960"/>
    </source>
</evidence>
<reference evidence="1 2" key="1">
    <citation type="submission" date="2014-10" db="EMBL/GenBank/DDBJ databases">
        <title>Genome sequence of Ponticoccus sp. strain UMTAT08 isolated from clonal culture of toxic dinoflagellate Alexandrium tamiyavanichii.</title>
        <authorList>
            <person name="Gan H.Y."/>
            <person name="Muhd D.-D."/>
            <person name="Mohd Noor M.E."/>
            <person name="Yeong Y.S."/>
            <person name="Usup G."/>
        </authorList>
    </citation>
    <scope>NUCLEOTIDE SEQUENCE [LARGE SCALE GENOMIC DNA]</scope>
    <source>
        <strain evidence="1 2">UMTAT08</strain>
    </source>
</reference>